<accession>A0A919R1P1</accession>
<feature type="region of interest" description="Disordered" evidence="1">
    <location>
        <begin position="1"/>
        <end position="87"/>
    </location>
</feature>
<reference evidence="2" key="1">
    <citation type="submission" date="2021-01" db="EMBL/GenBank/DDBJ databases">
        <title>Whole genome shotgun sequence of Sphaerisporangium rufum NBRC 109079.</title>
        <authorList>
            <person name="Komaki H."/>
            <person name="Tamura T."/>
        </authorList>
    </citation>
    <scope>NUCLEOTIDE SEQUENCE</scope>
    <source>
        <strain evidence="2">NBRC 109079</strain>
    </source>
</reference>
<sequence length="87" mass="9536">MTNSGTRIRYRWQPEHRTAPIRLSRPGPTGIGPVGPIRGAGERRARRARGDRHPRPLRPPSPAATAGVAQAGAYRRAQGLGRPRHHP</sequence>
<proteinExistence type="predicted"/>
<feature type="compositionally biased region" description="Basic residues" evidence="1">
    <location>
        <begin position="44"/>
        <end position="56"/>
    </location>
</feature>
<evidence type="ECO:0000256" key="1">
    <source>
        <dbReference type="SAM" id="MobiDB-lite"/>
    </source>
</evidence>
<feature type="compositionally biased region" description="Low complexity" evidence="1">
    <location>
        <begin position="63"/>
        <end position="73"/>
    </location>
</feature>
<dbReference type="EMBL" id="BOOU01000044">
    <property type="protein sequence ID" value="GII77989.1"/>
    <property type="molecule type" value="Genomic_DNA"/>
</dbReference>
<dbReference type="Proteomes" id="UP000655287">
    <property type="component" value="Unassembled WGS sequence"/>
</dbReference>
<organism evidence="2 3">
    <name type="scientific">Sphaerisporangium rufum</name>
    <dbReference type="NCBI Taxonomy" id="1381558"/>
    <lineage>
        <taxon>Bacteria</taxon>
        <taxon>Bacillati</taxon>
        <taxon>Actinomycetota</taxon>
        <taxon>Actinomycetes</taxon>
        <taxon>Streptosporangiales</taxon>
        <taxon>Streptosporangiaceae</taxon>
        <taxon>Sphaerisporangium</taxon>
    </lineage>
</organism>
<dbReference type="AlphaFoldDB" id="A0A919R1P1"/>
<comment type="caution">
    <text evidence="2">The sequence shown here is derived from an EMBL/GenBank/DDBJ whole genome shotgun (WGS) entry which is preliminary data.</text>
</comment>
<evidence type="ECO:0000313" key="3">
    <source>
        <dbReference type="Proteomes" id="UP000655287"/>
    </source>
</evidence>
<protein>
    <submittedName>
        <fullName evidence="2">Uncharacterized protein</fullName>
    </submittedName>
</protein>
<evidence type="ECO:0000313" key="2">
    <source>
        <dbReference type="EMBL" id="GII77989.1"/>
    </source>
</evidence>
<name>A0A919R1P1_9ACTN</name>
<gene>
    <name evidence="2" type="ORF">Sru01_29710</name>
</gene>
<keyword evidence="3" id="KW-1185">Reference proteome</keyword>